<evidence type="ECO:0000313" key="10">
    <source>
        <dbReference type="EMBL" id="OXU25462.1"/>
    </source>
</evidence>
<accession>A0A232F4D1</accession>
<feature type="transmembrane region" description="Helical" evidence="8">
    <location>
        <begin position="324"/>
        <end position="346"/>
    </location>
</feature>
<feature type="transmembrane region" description="Helical" evidence="8">
    <location>
        <begin position="394"/>
        <end position="413"/>
    </location>
</feature>
<keyword evidence="2" id="KW-0813">Transport</keyword>
<feature type="transmembrane region" description="Helical" evidence="8">
    <location>
        <begin position="358"/>
        <end position="382"/>
    </location>
</feature>
<organism evidence="10 11">
    <name type="scientific">Trichomalopsis sarcophagae</name>
    <dbReference type="NCBI Taxonomy" id="543379"/>
    <lineage>
        <taxon>Eukaryota</taxon>
        <taxon>Metazoa</taxon>
        <taxon>Ecdysozoa</taxon>
        <taxon>Arthropoda</taxon>
        <taxon>Hexapoda</taxon>
        <taxon>Insecta</taxon>
        <taxon>Pterygota</taxon>
        <taxon>Neoptera</taxon>
        <taxon>Endopterygota</taxon>
        <taxon>Hymenoptera</taxon>
        <taxon>Apocrita</taxon>
        <taxon>Proctotrupomorpha</taxon>
        <taxon>Chalcidoidea</taxon>
        <taxon>Pteromalidae</taxon>
        <taxon>Pteromalinae</taxon>
        <taxon>Trichomalopsis</taxon>
    </lineage>
</organism>
<evidence type="ECO:0000256" key="2">
    <source>
        <dbReference type="ARBA" id="ARBA00022448"/>
    </source>
</evidence>
<evidence type="ECO:0000256" key="8">
    <source>
        <dbReference type="SAM" id="Phobius"/>
    </source>
</evidence>
<dbReference type="PROSITE" id="PS00217">
    <property type="entry name" value="SUGAR_TRANSPORT_2"/>
    <property type="match status" value="1"/>
</dbReference>
<dbReference type="InterPro" id="IPR005829">
    <property type="entry name" value="Sugar_transporter_CS"/>
</dbReference>
<dbReference type="PANTHER" id="PTHR48021">
    <property type="match status" value="1"/>
</dbReference>
<evidence type="ECO:0000256" key="4">
    <source>
        <dbReference type="ARBA" id="ARBA00022597"/>
    </source>
</evidence>
<sequence length="463" mass="50823">MVYSVSQKVKSATSQRSYTQWIATAGVLLLMLQTGIMAGWTSPNIARLTSENSTLPLTLNEASWVASCLNLGRFVGALLVPVLIEYVGSKKTIIFVFSPVSVSWVFMMVGNSVEWFYAARFLGGISFGMAYGCFSLFLGEVSSPTIRGTLISMAMIGAPLGTVIGTICESYLPMSVSSAIYLAQCLVGIILFMWLPDSAYYLVKRKDVTGARKSIAWYRGEQELDKELDAVQGFVEANAGKTVADNLREFKSTPIRKAMILVIILFIFPQMCGLFNILFYMEIILTKGKSFLVNPQEFVIYANVVSVVSTTLAIRLIDKLGRRFLLMVSSIGTTTAMIGLGTHFYLLSTDVDPEKLQWLPIASILLFTFTFTIGFMTVPSTVLSEIFPSSVKSAAASISSFTSAFFGFVAAKAYQPMVDGIGEAYVFWIHAGFSVLAVPTALFLLPETKGKTFQEIQDILHRK</sequence>
<keyword evidence="11" id="KW-1185">Reference proteome</keyword>
<dbReference type="GO" id="GO:0005886">
    <property type="term" value="C:plasma membrane"/>
    <property type="evidence" value="ECO:0007669"/>
    <property type="project" value="UniProtKB-SubCell"/>
</dbReference>
<evidence type="ECO:0000256" key="3">
    <source>
        <dbReference type="ARBA" id="ARBA00022475"/>
    </source>
</evidence>
<name>A0A232F4D1_9HYME</name>
<dbReference type="OrthoDB" id="7662340at2759"/>
<evidence type="ECO:0000256" key="1">
    <source>
        <dbReference type="ARBA" id="ARBA00004651"/>
    </source>
</evidence>
<keyword evidence="7 8" id="KW-0472">Membrane</keyword>
<feature type="transmembrane region" description="Helical" evidence="8">
    <location>
        <begin position="425"/>
        <end position="445"/>
    </location>
</feature>
<dbReference type="EMBL" id="NNAY01001021">
    <property type="protein sequence ID" value="OXU25462.1"/>
    <property type="molecule type" value="Genomic_DNA"/>
</dbReference>
<feature type="transmembrane region" description="Helical" evidence="8">
    <location>
        <begin position="178"/>
        <end position="203"/>
    </location>
</feature>
<dbReference type="STRING" id="543379.A0A232F4D1"/>
<keyword evidence="4" id="KW-0762">Sugar transport</keyword>
<proteinExistence type="predicted"/>
<dbReference type="FunFam" id="1.20.1250.20:FF:000218">
    <property type="entry name" value="facilitated trehalose transporter Tret1"/>
    <property type="match status" value="1"/>
</dbReference>
<dbReference type="GO" id="GO:0022857">
    <property type="term" value="F:transmembrane transporter activity"/>
    <property type="evidence" value="ECO:0007669"/>
    <property type="project" value="InterPro"/>
</dbReference>
<feature type="transmembrane region" description="Helical" evidence="8">
    <location>
        <begin position="115"/>
        <end position="138"/>
    </location>
</feature>
<dbReference type="InterPro" id="IPR005828">
    <property type="entry name" value="MFS_sugar_transport-like"/>
</dbReference>
<evidence type="ECO:0000313" key="11">
    <source>
        <dbReference type="Proteomes" id="UP000215335"/>
    </source>
</evidence>
<dbReference type="InterPro" id="IPR050549">
    <property type="entry name" value="MFS_Trehalose_Transporter"/>
</dbReference>
<dbReference type="InterPro" id="IPR036259">
    <property type="entry name" value="MFS_trans_sf"/>
</dbReference>
<dbReference type="Gene3D" id="1.20.1250.20">
    <property type="entry name" value="MFS general substrate transporter like domains"/>
    <property type="match status" value="1"/>
</dbReference>
<protein>
    <recommendedName>
        <fullName evidence="9">Major facilitator superfamily (MFS) profile domain-containing protein</fullName>
    </recommendedName>
</protein>
<feature type="transmembrane region" description="Helical" evidence="8">
    <location>
        <begin position="21"/>
        <end position="42"/>
    </location>
</feature>
<evidence type="ECO:0000259" key="9">
    <source>
        <dbReference type="PROSITE" id="PS50850"/>
    </source>
</evidence>
<feature type="transmembrane region" description="Helical" evidence="8">
    <location>
        <begin position="258"/>
        <end position="278"/>
    </location>
</feature>
<dbReference type="AlphaFoldDB" id="A0A232F4D1"/>
<keyword evidence="5 8" id="KW-0812">Transmembrane</keyword>
<gene>
    <name evidence="10" type="ORF">TSAR_016446</name>
</gene>
<evidence type="ECO:0000256" key="5">
    <source>
        <dbReference type="ARBA" id="ARBA00022692"/>
    </source>
</evidence>
<dbReference type="Pfam" id="PF00083">
    <property type="entry name" value="Sugar_tr"/>
    <property type="match status" value="1"/>
</dbReference>
<dbReference type="Proteomes" id="UP000215335">
    <property type="component" value="Unassembled WGS sequence"/>
</dbReference>
<evidence type="ECO:0000256" key="7">
    <source>
        <dbReference type="ARBA" id="ARBA00023136"/>
    </source>
</evidence>
<dbReference type="PROSITE" id="PS00216">
    <property type="entry name" value="SUGAR_TRANSPORT_1"/>
    <property type="match status" value="1"/>
</dbReference>
<comment type="caution">
    <text evidence="10">The sequence shown here is derived from an EMBL/GenBank/DDBJ whole genome shotgun (WGS) entry which is preliminary data.</text>
</comment>
<dbReference type="SUPFAM" id="SSF103473">
    <property type="entry name" value="MFS general substrate transporter"/>
    <property type="match status" value="1"/>
</dbReference>
<keyword evidence="6 8" id="KW-1133">Transmembrane helix</keyword>
<feature type="domain" description="Major facilitator superfamily (MFS) profile" evidence="9">
    <location>
        <begin position="19"/>
        <end position="449"/>
    </location>
</feature>
<dbReference type="InterPro" id="IPR020846">
    <property type="entry name" value="MFS_dom"/>
</dbReference>
<comment type="subcellular location">
    <subcellularLocation>
        <location evidence="1">Cell membrane</location>
        <topology evidence="1">Multi-pass membrane protein</topology>
    </subcellularLocation>
</comment>
<feature type="transmembrane region" description="Helical" evidence="8">
    <location>
        <begin position="92"/>
        <end position="109"/>
    </location>
</feature>
<feature type="transmembrane region" description="Helical" evidence="8">
    <location>
        <begin position="298"/>
        <end position="317"/>
    </location>
</feature>
<keyword evidence="3" id="KW-1003">Cell membrane</keyword>
<reference evidence="10 11" key="1">
    <citation type="journal article" date="2017" name="Curr. Biol.">
        <title>The Evolution of Venom by Co-option of Single-Copy Genes.</title>
        <authorList>
            <person name="Martinson E.O."/>
            <person name="Mrinalini"/>
            <person name="Kelkar Y.D."/>
            <person name="Chang C.H."/>
            <person name="Werren J.H."/>
        </authorList>
    </citation>
    <scope>NUCLEOTIDE SEQUENCE [LARGE SCALE GENOMIC DNA]</scope>
    <source>
        <strain evidence="10 11">Alberta</strain>
        <tissue evidence="10">Whole body</tissue>
    </source>
</reference>
<feature type="transmembrane region" description="Helical" evidence="8">
    <location>
        <begin position="62"/>
        <end position="80"/>
    </location>
</feature>
<dbReference type="PROSITE" id="PS50850">
    <property type="entry name" value="MFS"/>
    <property type="match status" value="1"/>
</dbReference>
<feature type="transmembrane region" description="Helical" evidence="8">
    <location>
        <begin position="150"/>
        <end position="172"/>
    </location>
</feature>
<dbReference type="PANTHER" id="PTHR48021:SF1">
    <property type="entry name" value="GH07001P-RELATED"/>
    <property type="match status" value="1"/>
</dbReference>
<evidence type="ECO:0000256" key="6">
    <source>
        <dbReference type="ARBA" id="ARBA00022989"/>
    </source>
</evidence>